<feature type="binding site" evidence="8">
    <location>
        <position position="229"/>
    </location>
    <ligand>
        <name>Mg(2+)</name>
        <dbReference type="ChEBI" id="CHEBI:18420"/>
    </ligand>
</feature>
<evidence type="ECO:0000259" key="11">
    <source>
        <dbReference type="Pfam" id="PF10396"/>
    </source>
</evidence>
<dbReference type="GO" id="GO:0005525">
    <property type="term" value="F:GTP binding"/>
    <property type="evidence" value="ECO:0007669"/>
    <property type="project" value="UniProtKB-UniRule"/>
</dbReference>
<dbReference type="KEGG" id="ptc:phytr_11860"/>
<evidence type="ECO:0000259" key="10">
    <source>
        <dbReference type="Pfam" id="PF01926"/>
    </source>
</evidence>
<evidence type="ECO:0000313" key="13">
    <source>
        <dbReference type="EMBL" id="AVP88111.1"/>
    </source>
</evidence>
<evidence type="ECO:0000256" key="4">
    <source>
        <dbReference type="ARBA" id="ARBA00022741"/>
    </source>
</evidence>
<dbReference type="GO" id="GO:0003924">
    <property type="term" value="F:GTPase activity"/>
    <property type="evidence" value="ECO:0007669"/>
    <property type="project" value="UniProtKB-UniRule"/>
</dbReference>
<gene>
    <name evidence="8" type="primary">mnmE</name>
    <name evidence="8" type="synonym">trmE</name>
    <name evidence="13" type="ORF">phytr_11860</name>
</gene>
<feature type="domain" description="GTP-binding protein TrmE N-terminal" evidence="11">
    <location>
        <begin position="3"/>
        <end position="119"/>
    </location>
</feature>
<dbReference type="InterPro" id="IPR018948">
    <property type="entry name" value="GTP-bd_TrmE_N"/>
</dbReference>
<proteinExistence type="inferred from homology"/>
<name>A0A2P1PA14_9RICK</name>
<dbReference type="EC" id="3.6.-.-" evidence="8"/>
<keyword evidence="3 8" id="KW-0479">Metal-binding</keyword>
<feature type="binding site" evidence="8">
    <location>
        <position position="79"/>
    </location>
    <ligand>
        <name>(6S)-5-formyl-5,6,7,8-tetrahydrofolate</name>
        <dbReference type="ChEBI" id="CHEBI:57457"/>
    </ligand>
</feature>
<dbReference type="GO" id="GO:0002098">
    <property type="term" value="P:tRNA wobble uridine modification"/>
    <property type="evidence" value="ECO:0007669"/>
    <property type="project" value="TreeGrafter"/>
</dbReference>
<dbReference type="EMBL" id="CP027845">
    <property type="protein sequence ID" value="AVP88111.1"/>
    <property type="molecule type" value="Genomic_DNA"/>
</dbReference>
<dbReference type="PANTHER" id="PTHR42714:SF2">
    <property type="entry name" value="TRNA MODIFICATION GTPASE GTPBP3, MITOCHONDRIAL"/>
    <property type="match status" value="1"/>
</dbReference>
<keyword evidence="4 8" id="KW-0547">Nucleotide-binding</keyword>
<feature type="binding site" evidence="8">
    <location>
        <position position="250"/>
    </location>
    <ligand>
        <name>Mg(2+)</name>
        <dbReference type="ChEBI" id="CHEBI:18420"/>
    </ligand>
</feature>
<dbReference type="Proteomes" id="UP000241762">
    <property type="component" value="Chromosome"/>
</dbReference>
<dbReference type="AlphaFoldDB" id="A0A2P1PA14"/>
<dbReference type="HAMAP" id="MF_00379">
    <property type="entry name" value="GTPase_MnmE"/>
    <property type="match status" value="1"/>
</dbReference>
<feature type="binding site" evidence="8">
    <location>
        <position position="440"/>
    </location>
    <ligand>
        <name>(6S)-5-formyl-5,6,7,8-tetrahydrofolate</name>
        <dbReference type="ChEBI" id="CHEBI:57457"/>
    </ligand>
</feature>
<feature type="domain" description="G" evidence="10">
    <location>
        <begin position="219"/>
        <end position="330"/>
    </location>
</feature>
<dbReference type="Gene3D" id="3.40.50.300">
    <property type="entry name" value="P-loop containing nucleotide triphosphate hydrolases"/>
    <property type="match status" value="1"/>
</dbReference>
<feature type="domain" description="MnmE helical" evidence="12">
    <location>
        <begin position="122"/>
        <end position="437"/>
    </location>
</feature>
<keyword evidence="14" id="KW-1185">Reference proteome</keyword>
<accession>A0A2P1PA14</accession>
<keyword evidence="2 8" id="KW-0819">tRNA processing</keyword>
<evidence type="ECO:0000256" key="2">
    <source>
        <dbReference type="ARBA" id="ARBA00022694"/>
    </source>
</evidence>
<feature type="binding site" evidence="8">
    <location>
        <begin position="269"/>
        <end position="272"/>
    </location>
    <ligand>
        <name>GTP</name>
        <dbReference type="ChEBI" id="CHEBI:37565"/>
    </ligand>
</feature>
<dbReference type="FunFam" id="3.30.1360.120:FF:000007">
    <property type="entry name" value="tRNA modification GTPase GTPBP3, mitochondrial"/>
    <property type="match status" value="1"/>
</dbReference>
<comment type="similarity">
    <text evidence="1 8 9">Belongs to the TRAFAC class TrmE-Era-EngA-EngB-Septin-like GTPase superfamily. TrmE GTPase family.</text>
</comment>
<feature type="binding site" evidence="8">
    <location>
        <begin position="244"/>
        <end position="250"/>
    </location>
    <ligand>
        <name>GTP</name>
        <dbReference type="ChEBI" id="CHEBI:37565"/>
    </ligand>
</feature>
<keyword evidence="8" id="KW-0963">Cytoplasm</keyword>
<reference evidence="13 14" key="1">
    <citation type="submission" date="2018-03" db="EMBL/GenBank/DDBJ databases">
        <title>A gene transfer event suggests a long-term partnership between eustigmatophyte algae and a novel lineage of endosymbiotic bacteria.</title>
        <authorList>
            <person name="Yurchenko T."/>
            <person name="Sevcikova T."/>
            <person name="Pribyl P."/>
            <person name="El Karkouri K."/>
            <person name="Klimes V."/>
            <person name="Amaral R."/>
            <person name="Zbrankova V."/>
            <person name="Kim E."/>
            <person name="Raoult D."/>
            <person name="Santos L.M.A."/>
            <person name="Elias M."/>
        </authorList>
    </citation>
    <scope>NUCLEOTIDE SEQUENCE [LARGE SCALE GENOMIC DNA]</scope>
    <source>
        <strain evidence="13">CCALA 838</strain>
    </source>
</reference>
<evidence type="ECO:0000256" key="7">
    <source>
        <dbReference type="ARBA" id="ARBA00023134"/>
    </source>
</evidence>
<dbReference type="Gene3D" id="3.30.1360.120">
    <property type="entry name" value="Probable tRNA modification gtpase trme, domain 1"/>
    <property type="match status" value="1"/>
</dbReference>
<dbReference type="Pfam" id="PF12631">
    <property type="entry name" value="MnmE_helical"/>
    <property type="match status" value="1"/>
</dbReference>
<dbReference type="CDD" id="cd14858">
    <property type="entry name" value="TrmE_N"/>
    <property type="match status" value="1"/>
</dbReference>
<dbReference type="NCBIfam" id="TIGR00450">
    <property type="entry name" value="mnmE_trmE_thdF"/>
    <property type="match status" value="1"/>
</dbReference>
<keyword evidence="8" id="KW-0460">Magnesium</keyword>
<dbReference type="Gene3D" id="1.20.120.430">
    <property type="entry name" value="tRNA modification GTPase MnmE domain 2"/>
    <property type="match status" value="1"/>
</dbReference>
<dbReference type="InterPro" id="IPR027266">
    <property type="entry name" value="TrmE/GcvT-like"/>
</dbReference>
<dbReference type="GO" id="GO:0005737">
    <property type="term" value="C:cytoplasm"/>
    <property type="evidence" value="ECO:0007669"/>
    <property type="project" value="UniProtKB-SubCell"/>
</dbReference>
<dbReference type="InterPro" id="IPR005225">
    <property type="entry name" value="Small_GTP-bd"/>
</dbReference>
<protein>
    <recommendedName>
        <fullName evidence="8">tRNA modification GTPase MnmE</fullName>
        <ecNumber evidence="8">3.6.-.-</ecNumber>
    </recommendedName>
</protein>
<evidence type="ECO:0000256" key="3">
    <source>
        <dbReference type="ARBA" id="ARBA00022723"/>
    </source>
</evidence>
<keyword evidence="5 8" id="KW-0378">Hydrolase</keyword>
<dbReference type="GO" id="GO:0046872">
    <property type="term" value="F:metal ion binding"/>
    <property type="evidence" value="ECO:0007669"/>
    <property type="project" value="UniProtKB-KW"/>
</dbReference>
<dbReference type="InterPro" id="IPR004520">
    <property type="entry name" value="GTPase_MnmE"/>
</dbReference>
<sequence length="440" mass="49102">MTTIFAQCSGLVKAGVAVYRISGPRALYAAQCLTKKAFFEPRKAYLLDVFDPVSDELIDKGLVLYFKAPSSFTGEDIIEFHLHGSLAISKLMYKSLAIIQGVRIANPGEFSKRAYINGKFDLIQAEGLVDLINAETQMQHKQAMQQSSGLLSGLYESWRKSLLKVMSYLEAYIDFPEEGISSKVLGEIERNIQTLKQQMKNHLDDHNRGEVIREGINLSIFGPPNVGKSSLINYIANKNVAIVSPMPGTTRDSIETFIDIQGYPVCVMDTAGIRNNTYDVIELEGIKRAVTKTQAAHIKLLVVDVEIDVNNLDKGIKDLIDDKTILVINKVDLNPNIPIISDAIYISLKQKINLEELMEKILDKIKKISPSLQNPYITRERHRQNVEVALSLLNNFSLEKDLVLAAEDIRLSARRLSLITGKITADEILGEIFSSFCIGK</sequence>
<evidence type="ECO:0000256" key="5">
    <source>
        <dbReference type="ARBA" id="ARBA00022801"/>
    </source>
</evidence>
<dbReference type="InterPro" id="IPR031168">
    <property type="entry name" value="G_TrmE"/>
</dbReference>
<dbReference type="InterPro" id="IPR027368">
    <property type="entry name" value="MnmE_dom2"/>
</dbReference>
<feature type="binding site" evidence="8">
    <location>
        <begin position="225"/>
        <end position="230"/>
    </location>
    <ligand>
        <name>GTP</name>
        <dbReference type="ChEBI" id="CHEBI:37565"/>
    </ligand>
</feature>
<evidence type="ECO:0000256" key="1">
    <source>
        <dbReference type="ARBA" id="ARBA00011043"/>
    </source>
</evidence>
<dbReference type="InterPro" id="IPR027417">
    <property type="entry name" value="P-loop_NTPase"/>
</dbReference>
<dbReference type="GO" id="GO:0030488">
    <property type="term" value="P:tRNA methylation"/>
    <property type="evidence" value="ECO:0007669"/>
    <property type="project" value="TreeGrafter"/>
</dbReference>
<dbReference type="SUPFAM" id="SSF52540">
    <property type="entry name" value="P-loop containing nucleoside triphosphate hydrolases"/>
    <property type="match status" value="1"/>
</dbReference>
<comment type="cofactor">
    <cofactor evidence="8">
        <name>K(+)</name>
        <dbReference type="ChEBI" id="CHEBI:29103"/>
    </cofactor>
    <text evidence="8">Binds 1 potassium ion per subunit.</text>
</comment>
<evidence type="ECO:0000256" key="8">
    <source>
        <dbReference type="HAMAP-Rule" id="MF_00379"/>
    </source>
</evidence>
<evidence type="ECO:0000256" key="9">
    <source>
        <dbReference type="RuleBase" id="RU003313"/>
    </source>
</evidence>
<dbReference type="Pfam" id="PF10396">
    <property type="entry name" value="TrmE_N"/>
    <property type="match status" value="1"/>
</dbReference>
<dbReference type="InterPro" id="IPR006073">
    <property type="entry name" value="GTP-bd"/>
</dbReference>
<feature type="binding site" evidence="8">
    <location>
        <position position="20"/>
    </location>
    <ligand>
        <name>(6S)-5-formyl-5,6,7,8-tetrahydrofolate</name>
        <dbReference type="ChEBI" id="CHEBI:57457"/>
    </ligand>
</feature>
<dbReference type="SUPFAM" id="SSF116878">
    <property type="entry name" value="TrmE connector domain"/>
    <property type="match status" value="1"/>
</dbReference>
<dbReference type="PANTHER" id="PTHR42714">
    <property type="entry name" value="TRNA MODIFICATION GTPASE GTPBP3"/>
    <property type="match status" value="1"/>
</dbReference>
<dbReference type="Pfam" id="PF01926">
    <property type="entry name" value="MMR_HSR1"/>
    <property type="match status" value="1"/>
</dbReference>
<organism evidence="13 14">
    <name type="scientific">Candidatus Phycorickettsia trachydisci</name>
    <dbReference type="NCBI Taxonomy" id="2115978"/>
    <lineage>
        <taxon>Bacteria</taxon>
        <taxon>Pseudomonadati</taxon>
        <taxon>Pseudomonadota</taxon>
        <taxon>Alphaproteobacteria</taxon>
        <taxon>Rickettsiales</taxon>
        <taxon>Rickettsiaceae</taxon>
        <taxon>Candidatus Phycorickettsia</taxon>
    </lineage>
</organism>
<dbReference type="OrthoDB" id="9805918at2"/>
<evidence type="ECO:0000256" key="6">
    <source>
        <dbReference type="ARBA" id="ARBA00022958"/>
    </source>
</evidence>
<dbReference type="RefSeq" id="WP_106874925.1">
    <property type="nucleotide sequence ID" value="NZ_CP027845.1"/>
</dbReference>
<comment type="caution">
    <text evidence="8">Lacks conserved residue(s) required for the propagation of feature annotation.</text>
</comment>
<dbReference type="InterPro" id="IPR025867">
    <property type="entry name" value="MnmE_helical"/>
</dbReference>
<dbReference type="NCBIfam" id="NF003661">
    <property type="entry name" value="PRK05291.1-3"/>
    <property type="match status" value="1"/>
</dbReference>
<comment type="subcellular location">
    <subcellularLocation>
        <location evidence="8">Cytoplasm</location>
    </subcellularLocation>
</comment>
<comment type="function">
    <text evidence="8">Exhibits a very high intrinsic GTPase hydrolysis rate. Involved in the addition of a carboxymethylaminomethyl (cmnm) group at the wobble position (U34) of certain tRNAs, forming tRNA-cmnm(5)s(2)U34.</text>
</comment>
<evidence type="ECO:0000259" key="12">
    <source>
        <dbReference type="Pfam" id="PF12631"/>
    </source>
</evidence>
<keyword evidence="6 8" id="KW-0630">Potassium</keyword>
<keyword evidence="7 8" id="KW-0342">GTP-binding</keyword>
<evidence type="ECO:0000313" key="14">
    <source>
        <dbReference type="Proteomes" id="UP000241762"/>
    </source>
</evidence>
<dbReference type="NCBIfam" id="TIGR00231">
    <property type="entry name" value="small_GTP"/>
    <property type="match status" value="1"/>
</dbReference>
<comment type="subunit">
    <text evidence="8">Homodimer. Heterotetramer of two MnmE and two MnmG subunits.</text>
</comment>
<dbReference type="CDD" id="cd04164">
    <property type="entry name" value="trmE"/>
    <property type="match status" value="1"/>
</dbReference>
<feature type="binding site" evidence="8">
    <location>
        <position position="119"/>
    </location>
    <ligand>
        <name>(6S)-5-formyl-5,6,7,8-tetrahydrofolate</name>
        <dbReference type="ChEBI" id="CHEBI:57457"/>
    </ligand>
</feature>